<feature type="domain" description="Integrase zinc-binding" evidence="1">
    <location>
        <begin position="36"/>
        <end position="86"/>
    </location>
</feature>
<proteinExistence type="predicted"/>
<reference evidence="2 3" key="1">
    <citation type="submission" date="2024-11" db="EMBL/GenBank/DDBJ databases">
        <title>A near-complete genome assembly of Cinchona calisaya.</title>
        <authorList>
            <person name="Lian D.C."/>
            <person name="Zhao X.W."/>
            <person name="Wei L."/>
        </authorList>
    </citation>
    <scope>NUCLEOTIDE SEQUENCE [LARGE SCALE GENOMIC DNA]</scope>
    <source>
        <tissue evidence="2">Nenye</tissue>
    </source>
</reference>
<organism evidence="2 3">
    <name type="scientific">Cinchona calisaya</name>
    <dbReference type="NCBI Taxonomy" id="153742"/>
    <lineage>
        <taxon>Eukaryota</taxon>
        <taxon>Viridiplantae</taxon>
        <taxon>Streptophyta</taxon>
        <taxon>Embryophyta</taxon>
        <taxon>Tracheophyta</taxon>
        <taxon>Spermatophyta</taxon>
        <taxon>Magnoliopsida</taxon>
        <taxon>eudicotyledons</taxon>
        <taxon>Gunneridae</taxon>
        <taxon>Pentapetalae</taxon>
        <taxon>asterids</taxon>
        <taxon>lamiids</taxon>
        <taxon>Gentianales</taxon>
        <taxon>Rubiaceae</taxon>
        <taxon>Cinchonoideae</taxon>
        <taxon>Cinchoneae</taxon>
        <taxon>Cinchona</taxon>
    </lineage>
</organism>
<dbReference type="Proteomes" id="UP001630127">
    <property type="component" value="Unassembled WGS sequence"/>
</dbReference>
<dbReference type="EMBL" id="JBJUIK010000007">
    <property type="protein sequence ID" value="KAL3523203.1"/>
    <property type="molecule type" value="Genomic_DNA"/>
</dbReference>
<gene>
    <name evidence="2" type="ORF">ACH5RR_016037</name>
</gene>
<sequence length="119" mass="13927">MTEVLLNPNKVTEWSNQDGILNFRERIYVGEVGVIRQKLIETLHSSQLGGHSRYQASYARAKALFYWMKKEFQELVRQCDVCKRCRDDHIPYSGLLQPLPEPKYSWSHVSLDFIEGLPK</sequence>
<evidence type="ECO:0000313" key="2">
    <source>
        <dbReference type="EMBL" id="KAL3523203.1"/>
    </source>
</evidence>
<evidence type="ECO:0000313" key="3">
    <source>
        <dbReference type="Proteomes" id="UP001630127"/>
    </source>
</evidence>
<dbReference type="Pfam" id="PF17921">
    <property type="entry name" value="Integrase_H2C2"/>
    <property type="match status" value="1"/>
</dbReference>
<evidence type="ECO:0000259" key="1">
    <source>
        <dbReference type="Pfam" id="PF17921"/>
    </source>
</evidence>
<keyword evidence="3" id="KW-1185">Reference proteome</keyword>
<accession>A0ABD3A0A4</accession>
<name>A0ABD3A0A4_9GENT</name>
<comment type="caution">
    <text evidence="2">The sequence shown here is derived from an EMBL/GenBank/DDBJ whole genome shotgun (WGS) entry which is preliminary data.</text>
</comment>
<dbReference type="AlphaFoldDB" id="A0ABD3A0A4"/>
<protein>
    <recommendedName>
        <fullName evidence="1">Integrase zinc-binding domain-containing protein</fullName>
    </recommendedName>
</protein>
<dbReference type="Gene3D" id="1.10.340.70">
    <property type="match status" value="1"/>
</dbReference>
<dbReference type="InterPro" id="IPR041588">
    <property type="entry name" value="Integrase_H2C2"/>
</dbReference>